<sequence>MLNRERYREFFEGECQEFHNGVEETELEGSYINCLGNGYYCPEIIGTYWTGLEKENFFWALGRYGISQLDRIQRFVPEKSVLEIMNYYDVLRRNLDESLENEGKRSKLASYSEMPEAVEVDEVAIEVEERLASEEATACEEPQEFSDRLLVDGDCLETVGEMLNWFHKKSSKICVDADLQRVLSRIARTLTRKLIRKVIKTKIHNSTISRSEATLSEDGQLSVAVTVTDIHRACLELGTNRPFTRFPMLKRIYTDHFNMKKAKPDEDAVDLYRGYDSMILFKRNEDMAAQVEESTLESSSFDVNSAQEDDMEELLSFISETLMLNEEYDRNKHEQVQKFMTSCGGIDLYFKLLKERSEELPLKRSIDYTTQDFEEVEAELRSGKRIKMENIGVDPMVNEGCESQGDQK</sequence>
<dbReference type="GO" id="GO:0042790">
    <property type="term" value="P:nucleolar large rRNA transcription by RNA polymerase I"/>
    <property type="evidence" value="ECO:0007669"/>
    <property type="project" value="InterPro"/>
</dbReference>
<dbReference type="PANTHER" id="PTHR28079">
    <property type="entry name" value="RNA POLYMERASE I-SPECIFIC TRANSCRIPTION INITIATION FACTOR RRN5"/>
    <property type="match status" value="1"/>
</dbReference>
<dbReference type="GO" id="GO:0001181">
    <property type="term" value="F:RNA polymerase I general transcription initiation factor activity"/>
    <property type="evidence" value="ECO:0007669"/>
    <property type="project" value="TreeGrafter"/>
</dbReference>
<dbReference type="Gene3D" id="1.10.10.60">
    <property type="entry name" value="Homeodomain-like"/>
    <property type="match status" value="1"/>
</dbReference>
<name>A0A0H5CGS4_CYBJN</name>
<dbReference type="InterPro" id="IPR039601">
    <property type="entry name" value="Rrn5"/>
</dbReference>
<evidence type="ECO:0008006" key="3">
    <source>
        <dbReference type="Google" id="ProtNLM"/>
    </source>
</evidence>
<dbReference type="InterPro" id="IPR009057">
    <property type="entry name" value="Homeodomain-like_sf"/>
</dbReference>
<proteinExistence type="predicted"/>
<organism evidence="1 2">
    <name type="scientific">Cyberlindnera jadinii (strain ATCC 18201 / CBS 1600 / BCRC 20928 / JCM 3617 / NBRC 0987 / NRRL Y-1542)</name>
    <name type="common">Torula yeast</name>
    <name type="synonym">Candida utilis</name>
    <dbReference type="NCBI Taxonomy" id="983966"/>
    <lineage>
        <taxon>Eukaryota</taxon>
        <taxon>Fungi</taxon>
        <taxon>Dikarya</taxon>
        <taxon>Ascomycota</taxon>
        <taxon>Saccharomycotina</taxon>
        <taxon>Saccharomycetes</taxon>
        <taxon>Phaffomycetales</taxon>
        <taxon>Phaffomycetaceae</taxon>
        <taxon>Cyberlindnera</taxon>
    </lineage>
</organism>
<evidence type="ECO:0000313" key="2">
    <source>
        <dbReference type="Proteomes" id="UP000038830"/>
    </source>
</evidence>
<dbReference type="GO" id="GO:0006361">
    <property type="term" value="P:transcription initiation at RNA polymerase I promoter"/>
    <property type="evidence" value="ECO:0007669"/>
    <property type="project" value="TreeGrafter"/>
</dbReference>
<dbReference type="GO" id="GO:0000500">
    <property type="term" value="C:RNA polymerase I upstream activating factor complex"/>
    <property type="evidence" value="ECO:0007669"/>
    <property type="project" value="InterPro"/>
</dbReference>
<evidence type="ECO:0000313" key="1">
    <source>
        <dbReference type="EMBL" id="CEP23754.1"/>
    </source>
</evidence>
<reference evidence="2" key="1">
    <citation type="journal article" date="2015" name="J. Biotechnol.">
        <title>The structure of the Cyberlindnera jadinii genome and its relation to Candida utilis analyzed by the occurrence of single nucleotide polymorphisms.</title>
        <authorList>
            <person name="Rupp O."/>
            <person name="Brinkrolf K."/>
            <person name="Buerth C."/>
            <person name="Kunigo M."/>
            <person name="Schneider J."/>
            <person name="Jaenicke S."/>
            <person name="Goesmann A."/>
            <person name="Puehler A."/>
            <person name="Jaeger K.-E."/>
            <person name="Ernst J.F."/>
        </authorList>
    </citation>
    <scope>NUCLEOTIDE SEQUENCE [LARGE SCALE GENOMIC DNA]</scope>
    <source>
        <strain evidence="2">ATCC 18201 / CBS 1600 / BCRC 20928 / JCM 3617 / NBRC 0987 / NRRL Y-1542</strain>
    </source>
</reference>
<dbReference type="PANTHER" id="PTHR28079:SF1">
    <property type="entry name" value="RNA POLYMERASE I-SPECIFIC TRANSCRIPTION INITIATION FACTOR RRN5"/>
    <property type="match status" value="1"/>
</dbReference>
<dbReference type="EMBL" id="CDQK01000005">
    <property type="protein sequence ID" value="CEP23754.1"/>
    <property type="molecule type" value="Genomic_DNA"/>
</dbReference>
<accession>A0A0H5CGS4</accession>
<dbReference type="AlphaFoldDB" id="A0A0H5CGS4"/>
<dbReference type="SUPFAM" id="SSF46689">
    <property type="entry name" value="Homeodomain-like"/>
    <property type="match status" value="1"/>
</dbReference>
<dbReference type="GO" id="GO:0000182">
    <property type="term" value="F:rDNA binding"/>
    <property type="evidence" value="ECO:0007669"/>
    <property type="project" value="TreeGrafter"/>
</dbReference>
<gene>
    <name evidence="1" type="ORF">BN1211_4410</name>
</gene>
<dbReference type="Proteomes" id="UP000038830">
    <property type="component" value="Unassembled WGS sequence"/>
</dbReference>
<protein>
    <recommendedName>
        <fullName evidence="3">SANT domain-containing protein</fullName>
    </recommendedName>
</protein>